<evidence type="ECO:0000313" key="5">
    <source>
        <dbReference type="Proteomes" id="UP000241762"/>
    </source>
</evidence>
<dbReference type="SUPFAM" id="SSF53474">
    <property type="entry name" value="alpha/beta-Hydrolases"/>
    <property type="match status" value="1"/>
</dbReference>
<evidence type="ECO:0000313" key="4">
    <source>
        <dbReference type="EMBL" id="AVP87132.1"/>
    </source>
</evidence>
<dbReference type="RefSeq" id="WP_106874005.1">
    <property type="nucleotide sequence ID" value="NZ_CP027845.1"/>
</dbReference>
<keyword evidence="2" id="KW-0012">Acyltransferase</keyword>
<dbReference type="Gene3D" id="3.40.50.1820">
    <property type="entry name" value="alpha/beta hydrolase"/>
    <property type="match status" value="1"/>
</dbReference>
<evidence type="ECO:0000256" key="2">
    <source>
        <dbReference type="ARBA" id="ARBA00023315"/>
    </source>
</evidence>
<dbReference type="GO" id="GO:0016746">
    <property type="term" value="F:acyltransferase activity"/>
    <property type="evidence" value="ECO:0007669"/>
    <property type="project" value="UniProtKB-KW"/>
</dbReference>
<dbReference type="InterPro" id="IPR010941">
    <property type="entry name" value="PhaC_N"/>
</dbReference>
<dbReference type="PANTHER" id="PTHR36837">
    <property type="entry name" value="POLY(3-HYDROXYALKANOATE) POLYMERASE SUBUNIT PHAC"/>
    <property type="match status" value="1"/>
</dbReference>
<organism evidence="4 5">
    <name type="scientific">Candidatus Phycorickettsia trachydisci</name>
    <dbReference type="NCBI Taxonomy" id="2115978"/>
    <lineage>
        <taxon>Bacteria</taxon>
        <taxon>Pseudomonadati</taxon>
        <taxon>Pseudomonadota</taxon>
        <taxon>Alphaproteobacteria</taxon>
        <taxon>Rickettsiales</taxon>
        <taxon>Rickettsiaceae</taxon>
        <taxon>Candidatus Phycorickettsia</taxon>
    </lineage>
</organism>
<dbReference type="OrthoDB" id="7208816at2"/>
<dbReference type="KEGG" id="ptc:phytr_1740"/>
<protein>
    <recommendedName>
        <fullName evidence="3">Poly-beta-hydroxybutyrate polymerase N-terminal domain-containing protein</fullName>
    </recommendedName>
</protein>
<dbReference type="InterPro" id="IPR029058">
    <property type="entry name" value="AB_hydrolase_fold"/>
</dbReference>
<dbReference type="EMBL" id="CP027845">
    <property type="protein sequence ID" value="AVP87132.1"/>
    <property type="molecule type" value="Genomic_DNA"/>
</dbReference>
<name>A0A2P1P786_9RICK</name>
<dbReference type="GO" id="GO:0042619">
    <property type="term" value="P:poly-hydroxybutyrate biosynthetic process"/>
    <property type="evidence" value="ECO:0007669"/>
    <property type="project" value="InterPro"/>
</dbReference>
<accession>A0A2P1P786</accession>
<dbReference type="InterPro" id="IPR051321">
    <property type="entry name" value="PHA/PHB_synthase"/>
</dbReference>
<dbReference type="Proteomes" id="UP000241762">
    <property type="component" value="Chromosome"/>
</dbReference>
<evidence type="ECO:0000259" key="3">
    <source>
        <dbReference type="Pfam" id="PF07167"/>
    </source>
</evidence>
<dbReference type="AlphaFoldDB" id="A0A2P1P786"/>
<reference evidence="4 5" key="1">
    <citation type="submission" date="2018-03" db="EMBL/GenBank/DDBJ databases">
        <title>A gene transfer event suggests a long-term partnership between eustigmatophyte algae and a novel lineage of endosymbiotic bacteria.</title>
        <authorList>
            <person name="Yurchenko T."/>
            <person name="Sevcikova T."/>
            <person name="Pribyl P."/>
            <person name="El Karkouri K."/>
            <person name="Klimes V."/>
            <person name="Amaral R."/>
            <person name="Zbrankova V."/>
            <person name="Kim E."/>
            <person name="Raoult D."/>
            <person name="Santos L.M.A."/>
            <person name="Elias M."/>
        </authorList>
    </citation>
    <scope>NUCLEOTIDE SEQUENCE [LARGE SCALE GENOMIC DNA]</scope>
    <source>
        <strain evidence="4">CCALA 838</strain>
    </source>
</reference>
<evidence type="ECO:0000256" key="1">
    <source>
        <dbReference type="ARBA" id="ARBA00022679"/>
    </source>
</evidence>
<feature type="domain" description="Poly-beta-hydroxybutyrate polymerase N-terminal" evidence="3">
    <location>
        <begin position="94"/>
        <end position="238"/>
    </location>
</feature>
<sequence>MQNINQNFTYFNNIAQEYHKALYKNIAENPLMQMAPVFNKLFFDILNKTLPQILKDPVKIHNKTLSYQLKIIQASTASLNTNELIKVLHKELLNYYLELVEDTQIEDKDRGYFTFWIKQFFNACDPANFILFNDKSLNKCIDSKLENIFKGIANFQDEWLHSSKGYFMLPTVDPKPFKLGKNIASTEGKVIYKNSIIELICYKPKKDVYSIPILIVPPCINKFYVLDLSESNSFVKWLVDNNFQVFILSWVNPKSSEQNFTFEEYIKQGILEPTRYILEEFGYKKLNAIGYCIGGTMLGTLLGYCVKRNINIFNSATFFNTLLDFSDLGDLSVFIRQETIEQFKKLGHKAGYFDGSLLYNFFNLLKSKEMIWSTYINHYLQGNDSKAFDILYWNADYVNMPLKMFEFYLEKMCLENLLSTPNQISVLNTRIDLSKISIPSFFVASKNDHIVPWKQSYKSMNCLDGDKTFCLTDSGHVAGILNPPHLNKYNHWLGKTQECSLAWLDSAKQFQGSWWNTYVDWLKQYSGELTKPLKYKDIPSIGKAPGEFCKS</sequence>
<dbReference type="PANTHER" id="PTHR36837:SF5">
    <property type="entry name" value="POLY-3-HYDROXYBUTYRATE SYNTHASE"/>
    <property type="match status" value="1"/>
</dbReference>
<dbReference type="Pfam" id="PF07167">
    <property type="entry name" value="PhaC_N"/>
    <property type="match status" value="1"/>
</dbReference>
<keyword evidence="5" id="KW-1185">Reference proteome</keyword>
<gene>
    <name evidence="4" type="ORF">phytr_1740</name>
</gene>
<keyword evidence="1" id="KW-0808">Transferase</keyword>
<proteinExistence type="predicted"/>